<keyword evidence="1" id="KW-0597">Phosphoprotein</keyword>
<name>A0ABQ2BG77_9SPHI</name>
<evidence type="ECO:0000259" key="2">
    <source>
        <dbReference type="PROSITE" id="PS50110"/>
    </source>
</evidence>
<dbReference type="InterPro" id="IPR011006">
    <property type="entry name" value="CheY-like_superfamily"/>
</dbReference>
<accession>A0ABQ2BG77</accession>
<dbReference type="Pfam" id="PF00072">
    <property type="entry name" value="Response_reg"/>
    <property type="match status" value="1"/>
</dbReference>
<dbReference type="Gene3D" id="3.40.50.2300">
    <property type="match status" value="1"/>
</dbReference>
<dbReference type="Proteomes" id="UP000645390">
    <property type="component" value="Unassembled WGS sequence"/>
</dbReference>
<dbReference type="RefSeq" id="WP_188412625.1">
    <property type="nucleotide sequence ID" value="NZ_BMDJ01000003.1"/>
</dbReference>
<dbReference type="EMBL" id="BMDJ01000003">
    <property type="protein sequence ID" value="GGI24873.1"/>
    <property type="molecule type" value="Genomic_DNA"/>
</dbReference>
<dbReference type="PROSITE" id="PS50110">
    <property type="entry name" value="RESPONSE_REGULATORY"/>
    <property type="match status" value="1"/>
</dbReference>
<protein>
    <submittedName>
        <fullName evidence="3">Response regulator</fullName>
    </submittedName>
</protein>
<feature type="domain" description="Response regulatory" evidence="2">
    <location>
        <begin position="4"/>
        <end position="127"/>
    </location>
</feature>
<organism evidence="3 4">
    <name type="scientific">Pedobacter mendelii</name>
    <dbReference type="NCBI Taxonomy" id="1908240"/>
    <lineage>
        <taxon>Bacteria</taxon>
        <taxon>Pseudomonadati</taxon>
        <taxon>Bacteroidota</taxon>
        <taxon>Sphingobacteriia</taxon>
        <taxon>Sphingobacteriales</taxon>
        <taxon>Sphingobacteriaceae</taxon>
        <taxon>Pedobacter</taxon>
    </lineage>
</organism>
<gene>
    <name evidence="3" type="ORF">GCM10008119_14830</name>
</gene>
<evidence type="ECO:0000313" key="3">
    <source>
        <dbReference type="EMBL" id="GGI24873.1"/>
    </source>
</evidence>
<sequence>MNYETLIIDDDDIALFLHETILQDCGFANELKTFNKAQHALAYIESYQNSAVKYLIFLDINMPVMNGWRFLEALENYPNSADIKVIMVTSSIEKSDKERAMSVKFVNAYLEKPLKQEQIRKLQNNINFKDFFISNGR</sequence>
<dbReference type="InterPro" id="IPR001789">
    <property type="entry name" value="Sig_transdc_resp-reg_receiver"/>
</dbReference>
<feature type="modified residue" description="4-aspartylphosphate" evidence="1">
    <location>
        <position position="59"/>
    </location>
</feature>
<keyword evidence="4" id="KW-1185">Reference proteome</keyword>
<proteinExistence type="predicted"/>
<dbReference type="PANTHER" id="PTHR44520:SF2">
    <property type="entry name" value="RESPONSE REGULATOR RCP1"/>
    <property type="match status" value="1"/>
</dbReference>
<dbReference type="SMART" id="SM00448">
    <property type="entry name" value="REC"/>
    <property type="match status" value="1"/>
</dbReference>
<comment type="caution">
    <text evidence="3">The sequence shown here is derived from an EMBL/GenBank/DDBJ whole genome shotgun (WGS) entry which is preliminary data.</text>
</comment>
<evidence type="ECO:0000256" key="1">
    <source>
        <dbReference type="PROSITE-ProRule" id="PRU00169"/>
    </source>
</evidence>
<dbReference type="InterPro" id="IPR052893">
    <property type="entry name" value="TCS_response_regulator"/>
</dbReference>
<reference evidence="4" key="1">
    <citation type="journal article" date="2019" name="Int. J. Syst. Evol. Microbiol.">
        <title>The Global Catalogue of Microorganisms (GCM) 10K type strain sequencing project: providing services to taxonomists for standard genome sequencing and annotation.</title>
        <authorList>
            <consortium name="The Broad Institute Genomics Platform"/>
            <consortium name="The Broad Institute Genome Sequencing Center for Infectious Disease"/>
            <person name="Wu L."/>
            <person name="Ma J."/>
        </authorList>
    </citation>
    <scope>NUCLEOTIDE SEQUENCE [LARGE SCALE GENOMIC DNA]</scope>
    <source>
        <strain evidence="4">CCM 8939</strain>
    </source>
</reference>
<dbReference type="SUPFAM" id="SSF52172">
    <property type="entry name" value="CheY-like"/>
    <property type="match status" value="1"/>
</dbReference>
<evidence type="ECO:0000313" key="4">
    <source>
        <dbReference type="Proteomes" id="UP000645390"/>
    </source>
</evidence>
<dbReference type="PANTHER" id="PTHR44520">
    <property type="entry name" value="RESPONSE REGULATOR RCP1-RELATED"/>
    <property type="match status" value="1"/>
</dbReference>